<name>A0A1G8RI90_9RHOB</name>
<keyword evidence="5" id="KW-0732">Signal</keyword>
<sequence>MTGQLAYRANRAVQAVFCAVFAALLWAGAAAAQDDSARDRGILQAFLEDNLSGAGRTVRIEGFQGALSGRATIEELTIADADGVWLTLRRAVLDWNRGALLSGRLEVAELSAEELLIPRAPRAEPTPPSPTAGGGFALPELPVSVDIEDVSLDRVDIGADLFGQAAVVELEGNASLSGGEGASELRLTRIDGPDGRFELTGSYANETRILALSLLVDEGPDGIAANLMDLPGKPSLNLRVTGEDPIDDFRAEIALATDGTERLAGLVELITTQADDVEGDTAEPTRRIQASLSGDIAPVFAPQYRPFFGPEIALSVDAAQLPDGRQVLETFDLRARAIELTGTGEIAADGWPERFSLTGRVADPDGSDVQMPFGEGGTRVGRADLQLSYDRASGDRWQLQAEARDAVQNETRLDLLRLSADGRIVPPQAGRAGLTDGALQVDARGLALPDASLAQAVGDTVAAQLNFAWETGAPLSISGLRLAGADYGLTGDLRLRLPDGALDLLAALDLRLDAQDIGRFAALAGMPLSGAAGMRISGDVTPVAGEIDLTFDGTTRDLAIGQPRLDPLLEGEGRLRMEVSRDTTGSAIRGLSIATDHARITADATLGSEAGNFDITAALTDTARVQPGLTGPSRLTANGRGTGDDWDVTVKAELPGDATVDWQGRMSDVTDAAGLNGRADIRAGDLSPYSTLAGRPLGGAFSVAADIDIALAALSGSVDLDASSRNLSIGQTQADQLLRGEATLRMAVRRGDDGLVSVDGLRLRTPALSLDADGELTETGQTLTAALRLADGSLFAQELAGPVQVDGTASRGTGDWQVDVTGSAAGGTTVAASGGLAPDLSRADLSLTGRAPLALANDRLRPRAISGIATYDLRLSGPLALSSLSGRISTSDARLALPDLNLALEGIDTQVTLASGRAQIAASAAVSSGGRLDLDGSMGLSSPFSADLRVAIQNVGLREARLYETSANGEITVNGPLTGGARIAGVLDLGPAELRVPASSGVGYAGLPGLRHVNEPAAVRQVRQWAGIIAQPDSGASGGPAYPIDLTIRAPSRIFVRGRGIDAELGGQLRLLGTTAELVPQGRFELVRGRIDILGQRLTLDEGLLRLQGSFDAFIRFSAVTQAEDVTITVAIEGPASAPKLALTSSPELPEDEVLSQLLFKRDLTEISALQAIRLANALAILSGRGGIDVTARLRQSLALDDLDVGTDAEGNVEARAGKYLSENLYSDVIVNGGGETDIRLNLELNPSFTVRGRLGSDGDTGVGIYFERDY</sequence>
<dbReference type="STRING" id="490829.SAMN05421850_109112"/>
<dbReference type="PANTHER" id="PTHR36985:SF1">
    <property type="entry name" value="TRANSLOCATION AND ASSEMBLY MODULE SUBUNIT TAMB"/>
    <property type="match status" value="1"/>
</dbReference>
<dbReference type="RefSeq" id="WP_090029670.1">
    <property type="nucleotide sequence ID" value="NZ_FNEB01000009.1"/>
</dbReference>
<feature type="chain" id="PRO_5011793024" evidence="5">
    <location>
        <begin position="33"/>
        <end position="1271"/>
    </location>
</feature>
<dbReference type="Pfam" id="PF04357">
    <property type="entry name" value="TamB"/>
    <property type="match status" value="1"/>
</dbReference>
<evidence type="ECO:0000313" key="7">
    <source>
        <dbReference type="EMBL" id="SDJ16080.1"/>
    </source>
</evidence>
<organism evidence="7 8">
    <name type="scientific">Lutimaribacter saemankumensis</name>
    <dbReference type="NCBI Taxonomy" id="490829"/>
    <lineage>
        <taxon>Bacteria</taxon>
        <taxon>Pseudomonadati</taxon>
        <taxon>Pseudomonadota</taxon>
        <taxon>Alphaproteobacteria</taxon>
        <taxon>Rhodobacterales</taxon>
        <taxon>Roseobacteraceae</taxon>
        <taxon>Lutimaribacter</taxon>
    </lineage>
</organism>
<dbReference type="GO" id="GO:0009306">
    <property type="term" value="P:protein secretion"/>
    <property type="evidence" value="ECO:0007669"/>
    <property type="project" value="InterPro"/>
</dbReference>
<dbReference type="GO" id="GO:0005886">
    <property type="term" value="C:plasma membrane"/>
    <property type="evidence" value="ECO:0007669"/>
    <property type="project" value="InterPro"/>
</dbReference>
<evidence type="ECO:0000256" key="3">
    <source>
        <dbReference type="ARBA" id="ARBA00022989"/>
    </source>
</evidence>
<keyword evidence="3" id="KW-1133">Transmembrane helix</keyword>
<gene>
    <name evidence="7" type="ORF">SAMN05421850_109112</name>
</gene>
<evidence type="ECO:0000256" key="5">
    <source>
        <dbReference type="SAM" id="SignalP"/>
    </source>
</evidence>
<keyword evidence="4" id="KW-0472">Membrane</keyword>
<dbReference type="GO" id="GO:0097347">
    <property type="term" value="C:TAM protein secretion complex"/>
    <property type="evidence" value="ECO:0007669"/>
    <property type="project" value="TreeGrafter"/>
</dbReference>
<dbReference type="Proteomes" id="UP000199340">
    <property type="component" value="Unassembled WGS sequence"/>
</dbReference>
<evidence type="ECO:0000256" key="1">
    <source>
        <dbReference type="ARBA" id="ARBA00004167"/>
    </source>
</evidence>
<dbReference type="AlphaFoldDB" id="A0A1G8RI90"/>
<evidence type="ECO:0000256" key="2">
    <source>
        <dbReference type="ARBA" id="ARBA00022692"/>
    </source>
</evidence>
<evidence type="ECO:0000259" key="6">
    <source>
        <dbReference type="Pfam" id="PF04357"/>
    </source>
</evidence>
<accession>A0A1G8RI90</accession>
<keyword evidence="8" id="KW-1185">Reference proteome</keyword>
<dbReference type="EMBL" id="FNEB01000009">
    <property type="protein sequence ID" value="SDJ16080.1"/>
    <property type="molecule type" value="Genomic_DNA"/>
</dbReference>
<proteinExistence type="predicted"/>
<dbReference type="PANTHER" id="PTHR36985">
    <property type="entry name" value="TRANSLOCATION AND ASSEMBLY MODULE SUBUNIT TAMB"/>
    <property type="match status" value="1"/>
</dbReference>
<dbReference type="OrthoDB" id="7784409at2"/>
<evidence type="ECO:0000313" key="8">
    <source>
        <dbReference type="Proteomes" id="UP000199340"/>
    </source>
</evidence>
<dbReference type="InterPro" id="IPR007452">
    <property type="entry name" value="TamB_C"/>
</dbReference>
<reference evidence="7 8" key="1">
    <citation type="submission" date="2016-10" db="EMBL/GenBank/DDBJ databases">
        <authorList>
            <person name="de Groot N.N."/>
        </authorList>
    </citation>
    <scope>NUCLEOTIDE SEQUENCE [LARGE SCALE GENOMIC DNA]</scope>
    <source>
        <strain evidence="7 8">DSM 28010</strain>
    </source>
</reference>
<comment type="subcellular location">
    <subcellularLocation>
        <location evidence="1">Membrane</location>
        <topology evidence="1">Single-pass membrane protein</topology>
    </subcellularLocation>
</comment>
<protein>
    <submittedName>
        <fullName evidence="7">Translocation and assembly module TamB</fullName>
    </submittedName>
</protein>
<keyword evidence="2" id="KW-0812">Transmembrane</keyword>
<feature type="signal peptide" evidence="5">
    <location>
        <begin position="1"/>
        <end position="32"/>
    </location>
</feature>
<feature type="domain" description="Translocation and assembly module TamB C-terminal" evidence="6">
    <location>
        <begin position="924"/>
        <end position="1271"/>
    </location>
</feature>
<evidence type="ECO:0000256" key="4">
    <source>
        <dbReference type="ARBA" id="ARBA00023136"/>
    </source>
</evidence>